<feature type="transmembrane region" description="Helical" evidence="1">
    <location>
        <begin position="108"/>
        <end position="132"/>
    </location>
</feature>
<reference evidence="3" key="1">
    <citation type="journal article" date="2019" name="Int. J. Syst. Evol. Microbiol.">
        <title>The Global Catalogue of Microorganisms (GCM) 10K type strain sequencing project: providing services to taxonomists for standard genome sequencing and annotation.</title>
        <authorList>
            <consortium name="The Broad Institute Genomics Platform"/>
            <consortium name="The Broad Institute Genome Sequencing Center for Infectious Disease"/>
            <person name="Wu L."/>
            <person name="Ma J."/>
        </authorList>
    </citation>
    <scope>NUCLEOTIDE SEQUENCE [LARGE SCALE GENOMIC DNA]</scope>
    <source>
        <strain evidence="3">JCM 3175</strain>
    </source>
</reference>
<proteinExistence type="predicted"/>
<evidence type="ECO:0000313" key="2">
    <source>
        <dbReference type="EMBL" id="GAA4579366.1"/>
    </source>
</evidence>
<comment type="caution">
    <text evidence="2">The sequence shown here is derived from an EMBL/GenBank/DDBJ whole genome shotgun (WGS) entry which is preliminary data.</text>
</comment>
<keyword evidence="1" id="KW-0472">Membrane</keyword>
<keyword evidence="1" id="KW-0812">Transmembrane</keyword>
<name>A0ABP8T2S0_9ACTN</name>
<keyword evidence="1" id="KW-1133">Transmembrane helix</keyword>
<accession>A0ABP8T2S0</accession>
<evidence type="ECO:0000313" key="3">
    <source>
        <dbReference type="Proteomes" id="UP001500307"/>
    </source>
</evidence>
<feature type="transmembrane region" description="Helical" evidence="1">
    <location>
        <begin position="75"/>
        <end position="102"/>
    </location>
</feature>
<gene>
    <name evidence="2" type="ORF">GCM10023176_56890</name>
</gene>
<sequence>MNGPPGLLLLLLLRALPLLRYHGREGIPEVAARLAQRLGRLGGCLSLARLSLPLLAGALLRLARTLLTLPLLLRLTLALLTLALLTLALLTLALLTLALLILPLLPRALLRLARTLLTLPLLLRLTLALLTLPRLTLPASHLTARLAGLGQRALTPPLRARGDGADLATQAVDDLGQFLGLPGHLLGRVAHVARHRGGRLANRLQDFGVAVDCGQGAVQNLGQPFQADLEQNLGPHVLDVQFDRIEPDADTGVE</sequence>
<dbReference type="RefSeq" id="WP_346124595.1">
    <property type="nucleotide sequence ID" value="NZ_BAABGU010000048.1"/>
</dbReference>
<dbReference type="Proteomes" id="UP001500307">
    <property type="component" value="Unassembled WGS sequence"/>
</dbReference>
<dbReference type="EMBL" id="BAABGU010000048">
    <property type="protein sequence ID" value="GAA4579366.1"/>
    <property type="molecule type" value="Genomic_DNA"/>
</dbReference>
<keyword evidence="3" id="KW-1185">Reference proteome</keyword>
<evidence type="ECO:0000256" key="1">
    <source>
        <dbReference type="SAM" id="Phobius"/>
    </source>
</evidence>
<protein>
    <submittedName>
        <fullName evidence="2">Uncharacterized protein</fullName>
    </submittedName>
</protein>
<organism evidence="2 3">
    <name type="scientific">Micromonospora coerulea</name>
    <dbReference type="NCBI Taxonomy" id="47856"/>
    <lineage>
        <taxon>Bacteria</taxon>
        <taxon>Bacillati</taxon>
        <taxon>Actinomycetota</taxon>
        <taxon>Actinomycetes</taxon>
        <taxon>Micromonosporales</taxon>
        <taxon>Micromonosporaceae</taxon>
        <taxon>Micromonospora</taxon>
    </lineage>
</organism>